<feature type="compositionally biased region" description="Basic and acidic residues" evidence="1">
    <location>
        <begin position="328"/>
        <end position="340"/>
    </location>
</feature>
<gene>
    <name evidence="2" type="ORF">ACFOW7_21205</name>
</gene>
<protein>
    <recommendedName>
        <fullName evidence="4">Flagellar hook-length control protein FliK</fullName>
    </recommendedName>
</protein>
<reference evidence="3" key="1">
    <citation type="journal article" date="2019" name="Int. J. Syst. Evol. Microbiol.">
        <title>The Global Catalogue of Microorganisms (GCM) 10K type strain sequencing project: providing services to taxonomists for standard genome sequencing and annotation.</title>
        <authorList>
            <consortium name="The Broad Institute Genomics Platform"/>
            <consortium name="The Broad Institute Genome Sequencing Center for Infectious Disease"/>
            <person name="Wu L."/>
            <person name="Ma J."/>
        </authorList>
    </citation>
    <scope>NUCLEOTIDE SEQUENCE [LARGE SCALE GENOMIC DNA]</scope>
    <source>
        <strain evidence="3">LMG 29894</strain>
    </source>
</reference>
<feature type="compositionally biased region" description="Low complexity" evidence="1">
    <location>
        <begin position="253"/>
        <end position="269"/>
    </location>
</feature>
<feature type="region of interest" description="Disordered" evidence="1">
    <location>
        <begin position="1"/>
        <end position="22"/>
    </location>
</feature>
<proteinExistence type="predicted"/>
<feature type="region of interest" description="Disordered" evidence="1">
    <location>
        <begin position="42"/>
        <end position="67"/>
    </location>
</feature>
<evidence type="ECO:0000313" key="2">
    <source>
        <dbReference type="EMBL" id="MFC4161861.1"/>
    </source>
</evidence>
<accession>A0ABV8MXW9</accession>
<feature type="region of interest" description="Disordered" evidence="1">
    <location>
        <begin position="240"/>
        <end position="270"/>
    </location>
</feature>
<evidence type="ECO:0000313" key="3">
    <source>
        <dbReference type="Proteomes" id="UP001595791"/>
    </source>
</evidence>
<dbReference type="Proteomes" id="UP001595791">
    <property type="component" value="Unassembled WGS sequence"/>
</dbReference>
<dbReference type="RefSeq" id="WP_378168461.1">
    <property type="nucleotide sequence ID" value="NZ_JBHSBU010000002.1"/>
</dbReference>
<keyword evidence="3" id="KW-1185">Reference proteome</keyword>
<organism evidence="2 3">
    <name type="scientific">Chitinimonas lacunae</name>
    <dbReference type="NCBI Taxonomy" id="1963018"/>
    <lineage>
        <taxon>Bacteria</taxon>
        <taxon>Pseudomonadati</taxon>
        <taxon>Pseudomonadota</taxon>
        <taxon>Betaproteobacteria</taxon>
        <taxon>Neisseriales</taxon>
        <taxon>Chitinibacteraceae</taxon>
        <taxon>Chitinimonas</taxon>
    </lineage>
</organism>
<name>A0ABV8MXW9_9NEIS</name>
<sequence>MRIESNPLDNGQQNAGERPASLHQGWLREMERAQLALLVELPGQEAEPSRQPADVRASMPTGDAAPARTVRPIWWESTTSTEPVQAQATVEAVESPVAPEAVRPMVVAQALMPSGEAVAAAPPMEAALPVEVSGPAATAAGSRAPAVASALAVTPDGQPAVAADVAGTSPGADAVAAELPVLPLAPLPPVEAESLALEATAGVSVAAMLAARAGEVAVRQPASNGSALAQPVLPATVEAPRAGRGVQSGRSEAPAAAAPQTPARTARPQWQRQWLHVSDNGEGVRVWLRDAALDQHAAQRVAYRLVAELGGGLRPVEVNINGRGHGRGRSERPTEPRAEHGNATVTVPQATVTGKH</sequence>
<evidence type="ECO:0000256" key="1">
    <source>
        <dbReference type="SAM" id="MobiDB-lite"/>
    </source>
</evidence>
<evidence type="ECO:0008006" key="4">
    <source>
        <dbReference type="Google" id="ProtNLM"/>
    </source>
</evidence>
<feature type="region of interest" description="Disordered" evidence="1">
    <location>
        <begin position="319"/>
        <end position="356"/>
    </location>
</feature>
<feature type="compositionally biased region" description="Polar residues" evidence="1">
    <location>
        <begin position="343"/>
        <end position="356"/>
    </location>
</feature>
<dbReference type="EMBL" id="JBHSBU010000002">
    <property type="protein sequence ID" value="MFC4161861.1"/>
    <property type="molecule type" value="Genomic_DNA"/>
</dbReference>
<comment type="caution">
    <text evidence="2">The sequence shown here is derived from an EMBL/GenBank/DDBJ whole genome shotgun (WGS) entry which is preliminary data.</text>
</comment>